<evidence type="ECO:0000256" key="1">
    <source>
        <dbReference type="SAM" id="Phobius"/>
    </source>
</evidence>
<evidence type="ECO:0000313" key="2">
    <source>
        <dbReference type="EMBL" id="BAH69791.1"/>
    </source>
</evidence>
<gene>
    <name evidence="2" type="ordered locus">MBIO_0526</name>
</gene>
<dbReference type="HOGENOM" id="CLU_1823208_0_0_14"/>
<dbReference type="PATRIC" id="fig|496833.3.peg.111"/>
<accession>C4XF69</accession>
<proteinExistence type="predicted"/>
<name>C4XF69_MYCFP</name>
<sequence>MRRFMDLDLEYEKELIVVCKNYHEEAQAYKNAKKFIIILVTLCYLIAFGLFAVWFTLSMVFGFGYFNVGAQVAIFLCFTVFTLFGTLQLSGWILIMKAIKYYESDQKEKAIKYYKAYCTIAFKRKKDYSDKNSNNKNDDDTIIVK</sequence>
<keyword evidence="1" id="KW-0472">Membrane</keyword>
<organism evidence="2 3">
    <name type="scientific">Mycoplasmopsis fermentans (strain ATCC 19989 / NBRC 14854 / NCTC 10117 / PG18)</name>
    <name type="common">Mycoplasma fermentans</name>
    <dbReference type="NCBI Taxonomy" id="496833"/>
    <lineage>
        <taxon>Bacteria</taxon>
        <taxon>Bacillati</taxon>
        <taxon>Mycoplasmatota</taxon>
        <taxon>Mycoplasmoidales</taxon>
        <taxon>Metamycoplasmataceae</taxon>
        <taxon>Mycoplasmopsis</taxon>
    </lineage>
</organism>
<feature type="transmembrane region" description="Helical" evidence="1">
    <location>
        <begin position="35"/>
        <end position="66"/>
    </location>
</feature>
<dbReference type="KEGG" id="mfp:MBIO_0526"/>
<keyword evidence="1" id="KW-0812">Transmembrane</keyword>
<protein>
    <submittedName>
        <fullName evidence="2">Uncharacterized protein</fullName>
    </submittedName>
</protein>
<keyword evidence="1" id="KW-1133">Transmembrane helix</keyword>
<keyword evidence="3" id="KW-1185">Reference proteome</keyword>
<dbReference type="AlphaFoldDB" id="C4XF69"/>
<dbReference type="Proteomes" id="UP000006810">
    <property type="component" value="Chromosome"/>
</dbReference>
<evidence type="ECO:0000313" key="3">
    <source>
        <dbReference type="Proteomes" id="UP000006810"/>
    </source>
</evidence>
<reference evidence="2 3" key="1">
    <citation type="journal article" date="2009" name="Curr. Microbiol.">
        <title>Molecular cloning and expression of a novel cholinephosphotransferase involved in glycoglycerophospholipid biosynthesis of Mycoplasma fermentans.</title>
        <authorList>
            <person name="Ishida N."/>
            <person name="Irikura D."/>
            <person name="Matsuda K."/>
            <person name="Sato S."/>
            <person name="Asano K."/>
        </authorList>
    </citation>
    <scope>NUCLEOTIDE SEQUENCE [LARGE SCALE GENOMIC DNA]</scope>
    <source>
        <strain evidence="3">ATCC 19989 / NBRC 14854 / NCTC 10117 / PG18</strain>
    </source>
</reference>
<dbReference type="EMBL" id="AP009608">
    <property type="protein sequence ID" value="BAH69791.1"/>
    <property type="molecule type" value="Genomic_DNA"/>
</dbReference>
<feature type="transmembrane region" description="Helical" evidence="1">
    <location>
        <begin position="72"/>
        <end position="95"/>
    </location>
</feature>